<protein>
    <submittedName>
        <fullName evidence="2">Uncharacterized protein</fullName>
    </submittedName>
</protein>
<dbReference type="Proteomes" id="UP000038009">
    <property type="component" value="Unassembled WGS sequence"/>
</dbReference>
<evidence type="ECO:0000256" key="1">
    <source>
        <dbReference type="SAM" id="MobiDB-lite"/>
    </source>
</evidence>
<reference evidence="2 3" key="1">
    <citation type="journal article" date="2015" name="PLoS Pathog.">
        <title>Leptomonas seymouri: Adaptations to the Dixenous Life Cycle Analyzed by Genome Sequencing, Transcriptome Profiling and Co-infection with Leishmania donovani.</title>
        <authorList>
            <person name="Kraeva N."/>
            <person name="Butenko A."/>
            <person name="Hlavacova J."/>
            <person name="Kostygov A."/>
            <person name="Myskova J."/>
            <person name="Grybchuk D."/>
            <person name="Lestinova T."/>
            <person name="Votypka J."/>
            <person name="Volf P."/>
            <person name="Opperdoes F."/>
            <person name="Flegontov P."/>
            <person name="Lukes J."/>
            <person name="Yurchenko V."/>
        </authorList>
    </citation>
    <scope>NUCLEOTIDE SEQUENCE [LARGE SCALE GENOMIC DNA]</scope>
    <source>
        <strain evidence="2 3">ATCC 30220</strain>
    </source>
</reference>
<proteinExistence type="predicted"/>
<comment type="caution">
    <text evidence="2">The sequence shown here is derived from an EMBL/GenBank/DDBJ whole genome shotgun (WGS) entry which is preliminary data.</text>
</comment>
<feature type="region of interest" description="Disordered" evidence="1">
    <location>
        <begin position="1"/>
        <end position="132"/>
    </location>
</feature>
<keyword evidence="3" id="KW-1185">Reference proteome</keyword>
<organism evidence="2 3">
    <name type="scientific">Leptomonas seymouri</name>
    <dbReference type="NCBI Taxonomy" id="5684"/>
    <lineage>
        <taxon>Eukaryota</taxon>
        <taxon>Discoba</taxon>
        <taxon>Euglenozoa</taxon>
        <taxon>Kinetoplastea</taxon>
        <taxon>Metakinetoplastina</taxon>
        <taxon>Trypanosomatida</taxon>
        <taxon>Trypanosomatidae</taxon>
        <taxon>Leishmaniinae</taxon>
        <taxon>Leptomonas</taxon>
    </lineage>
</organism>
<name>A0A0N1IMN6_LEPSE</name>
<dbReference type="VEuPathDB" id="TriTrypDB:Lsey_0008_0710"/>
<dbReference type="OrthoDB" id="278006at2759"/>
<sequence>MHTTSSPEPGMSISRSTAIPSTDAQMQREIFRKAMASSDTQDPTPPMESLGAEGGFTEERSIKLGSSDEDAFGHTDPLMAVEQTVHGASTGASQQASKGEVETTSLRERKDELANEIDQVVSSRNRRRNRRKRSMDAILGDVLHDALRMRDLGEKPTTDFVYKRAQERMYEEEYGKKPPTAKEAAAQYIPYPPDFHMHRLLPLFDSGTAAAAAETVAPEPGPEAGAVGVAPRLVKSAPACRKNYMHVHALVPPDPWPERSVTPENPVWTRRDVEEDRQKSGGKGLKEWEERMFAPRPNYDLSGEFLDAMDELAHWERHLLTFLRVVPISQRRSLPFLHEWYRLLVHRVVRAERRYIRIRNALLAQSKSTASVYARTEKIVEDVRGYYSETHRSLSSPNYDPLRMKKSVLAPILRMTDAEFEAWQEVQRQQRNALAAEFS</sequence>
<feature type="compositionally biased region" description="Basic and acidic residues" evidence="1">
    <location>
        <begin position="99"/>
        <end position="113"/>
    </location>
</feature>
<accession>A0A0N1IMN6</accession>
<evidence type="ECO:0000313" key="3">
    <source>
        <dbReference type="Proteomes" id="UP000038009"/>
    </source>
</evidence>
<feature type="compositionally biased region" description="Polar residues" evidence="1">
    <location>
        <begin position="1"/>
        <end position="25"/>
    </location>
</feature>
<dbReference type="OMA" id="TQERMYE"/>
<dbReference type="AlphaFoldDB" id="A0A0N1IMN6"/>
<dbReference type="EMBL" id="LJSK01000008">
    <property type="protein sequence ID" value="KPI90284.1"/>
    <property type="molecule type" value="Genomic_DNA"/>
</dbReference>
<feature type="compositionally biased region" description="Polar residues" evidence="1">
    <location>
        <begin position="86"/>
        <end position="97"/>
    </location>
</feature>
<evidence type="ECO:0000313" key="2">
    <source>
        <dbReference type="EMBL" id="KPI90284.1"/>
    </source>
</evidence>
<gene>
    <name evidence="2" type="ORF">ABL78_0666</name>
</gene>